<dbReference type="GO" id="GO:0019346">
    <property type="term" value="P:transsulfuration"/>
    <property type="evidence" value="ECO:0007669"/>
    <property type="project" value="InterPro"/>
</dbReference>
<gene>
    <name evidence="6" type="ORF">JKA74_06785</name>
</gene>
<dbReference type="InterPro" id="IPR000277">
    <property type="entry name" value="Cys/Met-Metab_PyrdxlP-dep_enz"/>
</dbReference>
<dbReference type="Gene3D" id="3.40.640.10">
    <property type="entry name" value="Type I PLP-dependent aspartate aminotransferase-like (Major domain)"/>
    <property type="match status" value="1"/>
</dbReference>
<dbReference type="GO" id="GO:0003962">
    <property type="term" value="F:cystathionine gamma-synthase activity"/>
    <property type="evidence" value="ECO:0007669"/>
    <property type="project" value="UniProtKB-EC"/>
</dbReference>
<comment type="caution">
    <text evidence="6">The sequence shown here is derived from an EMBL/GenBank/DDBJ whole genome shotgun (WGS) entry which is preliminary data.</text>
</comment>
<keyword evidence="7" id="KW-1185">Reference proteome</keyword>
<dbReference type="Gene3D" id="3.90.1150.10">
    <property type="entry name" value="Aspartate Aminotransferase, domain 1"/>
    <property type="match status" value="1"/>
</dbReference>
<evidence type="ECO:0000313" key="6">
    <source>
        <dbReference type="EMBL" id="MBK6264737.1"/>
    </source>
</evidence>
<feature type="modified residue" description="N6-(pyridoxal phosphate)lysine" evidence="4">
    <location>
        <position position="201"/>
    </location>
</feature>
<comment type="similarity">
    <text evidence="2 5">Belongs to the trans-sulfuration enzymes family.</text>
</comment>
<dbReference type="InterPro" id="IPR015424">
    <property type="entry name" value="PyrdxlP-dep_Trfase"/>
</dbReference>
<dbReference type="PANTHER" id="PTHR11808">
    <property type="entry name" value="TRANS-SULFURATION ENZYME FAMILY MEMBER"/>
    <property type="match status" value="1"/>
</dbReference>
<dbReference type="SUPFAM" id="SSF53383">
    <property type="entry name" value="PLP-dependent transferases"/>
    <property type="match status" value="1"/>
</dbReference>
<dbReference type="GO" id="GO:0019343">
    <property type="term" value="P:cysteine biosynthetic process via cystathionine"/>
    <property type="evidence" value="ECO:0007669"/>
    <property type="project" value="TreeGrafter"/>
</dbReference>
<evidence type="ECO:0000256" key="5">
    <source>
        <dbReference type="RuleBase" id="RU362118"/>
    </source>
</evidence>
<proteinExistence type="inferred from homology"/>
<sequence length="385" mass="42132">MSKSKDYRFGTKAIHAGVEPDPTTGAIMTPIYQTSTYVQSAPGQHKGFEYSRSGNPTRTALEKSIASLENADFGLCFGSGLAAIDAVLKTLKPGDEVISTNDLYGGSYRIFTKIFQGFGIHFHFINMENIDELEKHITEKTKLIWIETPTNPMMNIIDIKGAAKIAKAHGTLLCVDNTFSTPYLQNPLDLGADLVMHSVTKYIAGHSDVVMGALATSNKELAEKLYFIQNASGAVPGPQDCFLVLRGIKTLHLRMQRHCENGSSIANFLKSHPKVDKVFWPGFKEHPNHHIASQQMHDFGGMIAFSLKENTEAAAVEVLKKFNLFTLAESLGGVESLSGHPASMTHASIPKAERDKVGLSDSLIRLSVGIEDIEDLRMDLKQALA</sequence>
<dbReference type="EC" id="2.5.1.48" evidence="6"/>
<dbReference type="PIRSF" id="PIRSF001434">
    <property type="entry name" value="CGS"/>
    <property type="match status" value="1"/>
</dbReference>
<dbReference type="AlphaFoldDB" id="A0A934WXI6"/>
<dbReference type="NCBIfam" id="NF005871">
    <property type="entry name" value="PRK07811.1"/>
    <property type="match status" value="1"/>
</dbReference>
<dbReference type="GO" id="GO:0005737">
    <property type="term" value="C:cytoplasm"/>
    <property type="evidence" value="ECO:0007669"/>
    <property type="project" value="TreeGrafter"/>
</dbReference>
<evidence type="ECO:0000256" key="1">
    <source>
        <dbReference type="ARBA" id="ARBA00001933"/>
    </source>
</evidence>
<protein>
    <submittedName>
        <fullName evidence="6">Cystathionine gamma-synthase</fullName>
        <ecNumber evidence="6">2.5.1.48</ecNumber>
    </submittedName>
</protein>
<dbReference type="CDD" id="cd00614">
    <property type="entry name" value="CGS_like"/>
    <property type="match status" value="1"/>
</dbReference>
<dbReference type="FunFam" id="3.90.1150.10:FF:000008">
    <property type="entry name" value="Cystathionine gamma-synthase"/>
    <property type="match status" value="1"/>
</dbReference>
<reference evidence="6" key="1">
    <citation type="submission" date="2021-01" db="EMBL/GenBank/DDBJ databases">
        <title>Marivirga aurantiaca sp. nov., isolated from intertidal surface sediments.</title>
        <authorList>
            <person name="Zhang M."/>
        </authorList>
    </citation>
    <scope>NUCLEOTIDE SEQUENCE</scope>
    <source>
        <strain evidence="6">S37H4</strain>
    </source>
</reference>
<dbReference type="FunFam" id="3.40.640.10:FF:000009">
    <property type="entry name" value="Cystathionine gamma-synthase homolog"/>
    <property type="match status" value="1"/>
</dbReference>
<dbReference type="Pfam" id="PF01053">
    <property type="entry name" value="Cys_Met_Meta_PP"/>
    <property type="match status" value="1"/>
</dbReference>
<name>A0A934WXI6_9BACT</name>
<dbReference type="InterPro" id="IPR015422">
    <property type="entry name" value="PyrdxlP-dep_Trfase_small"/>
</dbReference>
<keyword evidence="6" id="KW-0808">Transferase</keyword>
<accession>A0A934WXI6</accession>
<dbReference type="GO" id="GO:0004123">
    <property type="term" value="F:cystathionine gamma-lyase activity"/>
    <property type="evidence" value="ECO:0007669"/>
    <property type="project" value="UniProtKB-ARBA"/>
</dbReference>
<comment type="cofactor">
    <cofactor evidence="1 5">
        <name>pyridoxal 5'-phosphate</name>
        <dbReference type="ChEBI" id="CHEBI:597326"/>
    </cofactor>
</comment>
<evidence type="ECO:0000256" key="4">
    <source>
        <dbReference type="PIRSR" id="PIRSR001434-2"/>
    </source>
</evidence>
<dbReference type="GO" id="GO:0030170">
    <property type="term" value="F:pyridoxal phosphate binding"/>
    <property type="evidence" value="ECO:0007669"/>
    <property type="project" value="InterPro"/>
</dbReference>
<evidence type="ECO:0000256" key="3">
    <source>
        <dbReference type="ARBA" id="ARBA00022898"/>
    </source>
</evidence>
<evidence type="ECO:0000256" key="2">
    <source>
        <dbReference type="ARBA" id="ARBA00009077"/>
    </source>
</evidence>
<dbReference type="RefSeq" id="WP_201430407.1">
    <property type="nucleotide sequence ID" value="NZ_JAEQBW010000002.1"/>
</dbReference>
<dbReference type="Proteomes" id="UP000611723">
    <property type="component" value="Unassembled WGS sequence"/>
</dbReference>
<dbReference type="PANTHER" id="PTHR11808:SF15">
    <property type="entry name" value="CYSTATHIONINE GAMMA-LYASE"/>
    <property type="match status" value="1"/>
</dbReference>
<dbReference type="EMBL" id="JAEQBW010000002">
    <property type="protein sequence ID" value="MBK6264737.1"/>
    <property type="molecule type" value="Genomic_DNA"/>
</dbReference>
<organism evidence="6 7">
    <name type="scientific">Marivirga aurantiaca</name>
    <dbReference type="NCBI Taxonomy" id="2802615"/>
    <lineage>
        <taxon>Bacteria</taxon>
        <taxon>Pseudomonadati</taxon>
        <taxon>Bacteroidota</taxon>
        <taxon>Cytophagia</taxon>
        <taxon>Cytophagales</taxon>
        <taxon>Marivirgaceae</taxon>
        <taxon>Marivirga</taxon>
    </lineage>
</organism>
<dbReference type="InterPro" id="IPR015421">
    <property type="entry name" value="PyrdxlP-dep_Trfase_major"/>
</dbReference>
<keyword evidence="3 4" id="KW-0663">Pyridoxal phosphate</keyword>
<evidence type="ECO:0000313" key="7">
    <source>
        <dbReference type="Proteomes" id="UP000611723"/>
    </source>
</evidence>